<evidence type="ECO:0000256" key="1">
    <source>
        <dbReference type="SAM" id="SignalP"/>
    </source>
</evidence>
<dbReference type="RefSeq" id="WP_346059634.1">
    <property type="nucleotide sequence ID" value="NZ_BAAAVQ010000051.1"/>
</dbReference>
<proteinExistence type="predicted"/>
<evidence type="ECO:0000313" key="3">
    <source>
        <dbReference type="Proteomes" id="UP001595884"/>
    </source>
</evidence>
<dbReference type="Proteomes" id="UP001595884">
    <property type="component" value="Unassembled WGS sequence"/>
</dbReference>
<name>A0ABV9MQG4_9MICC</name>
<comment type="caution">
    <text evidence="2">The sequence shown here is derived from an EMBL/GenBank/DDBJ whole genome shotgun (WGS) entry which is preliminary data.</text>
</comment>
<keyword evidence="1" id="KW-0732">Signal</keyword>
<dbReference type="EMBL" id="JBHSHE010000064">
    <property type="protein sequence ID" value="MFC4717274.1"/>
    <property type="molecule type" value="Genomic_DNA"/>
</dbReference>
<organism evidence="2 3">
    <name type="scientific">Glutamicibacter bergerei</name>
    <dbReference type="NCBI Taxonomy" id="256702"/>
    <lineage>
        <taxon>Bacteria</taxon>
        <taxon>Bacillati</taxon>
        <taxon>Actinomycetota</taxon>
        <taxon>Actinomycetes</taxon>
        <taxon>Micrococcales</taxon>
        <taxon>Micrococcaceae</taxon>
        <taxon>Glutamicibacter</taxon>
    </lineage>
</organism>
<evidence type="ECO:0008006" key="4">
    <source>
        <dbReference type="Google" id="ProtNLM"/>
    </source>
</evidence>
<sequence length="233" mass="25492">MTGNSVVLARRTKLYFVSGLCLAVLLLSGCSTPAEPTEETSGTALQINADELENHLKEFVKDDSKAEVISDAKLRKSIPEAQAWIEGLSVSPSKCGVTFAAPVTEQLANSKMAAVQFDDRYLTVAVYQEVQALKNQWESESKASGECARYSVTIDGKTRAYHLAKHSLKTKAELNDAYVVTSSDGSTTQQQLVIRAARGNVMISFQQQTSAKQTQEQLQHGAERIDALFEELE</sequence>
<evidence type="ECO:0000313" key="2">
    <source>
        <dbReference type="EMBL" id="MFC4717274.1"/>
    </source>
</evidence>
<accession>A0ABV9MQG4</accession>
<gene>
    <name evidence="2" type="ORF">ACFO7V_14170</name>
</gene>
<keyword evidence="3" id="KW-1185">Reference proteome</keyword>
<protein>
    <recommendedName>
        <fullName evidence="4">Sensor domain-containing protein</fullName>
    </recommendedName>
</protein>
<feature type="signal peptide" evidence="1">
    <location>
        <begin position="1"/>
        <end position="33"/>
    </location>
</feature>
<feature type="chain" id="PRO_5046674236" description="Sensor domain-containing protein" evidence="1">
    <location>
        <begin position="34"/>
        <end position="233"/>
    </location>
</feature>
<reference evidence="3" key="1">
    <citation type="journal article" date="2019" name="Int. J. Syst. Evol. Microbiol.">
        <title>The Global Catalogue of Microorganisms (GCM) 10K type strain sequencing project: providing services to taxonomists for standard genome sequencing and annotation.</title>
        <authorList>
            <consortium name="The Broad Institute Genomics Platform"/>
            <consortium name="The Broad Institute Genome Sequencing Center for Infectious Disease"/>
            <person name="Wu L."/>
            <person name="Ma J."/>
        </authorList>
    </citation>
    <scope>NUCLEOTIDE SEQUENCE [LARGE SCALE GENOMIC DNA]</scope>
    <source>
        <strain evidence="3">CGMCC 1.12849</strain>
    </source>
</reference>